<dbReference type="RefSeq" id="WP_169660075.1">
    <property type="nucleotide sequence ID" value="NZ_JABANE010000119.1"/>
</dbReference>
<evidence type="ECO:0000313" key="2">
    <source>
        <dbReference type="Proteomes" id="UP000576082"/>
    </source>
</evidence>
<comment type="caution">
    <text evidence="1">The sequence shown here is derived from an EMBL/GenBank/DDBJ whole genome shotgun (WGS) entry which is preliminary data.</text>
</comment>
<dbReference type="Proteomes" id="UP000576082">
    <property type="component" value="Unassembled WGS sequence"/>
</dbReference>
<name>A0A7X9S027_9BACT</name>
<keyword evidence="2" id="KW-1185">Reference proteome</keyword>
<accession>A0A7X9S027</accession>
<organism evidence="1 2">
    <name type="scientific">Flammeovirga aprica JL-4</name>
    <dbReference type="NCBI Taxonomy" id="694437"/>
    <lineage>
        <taxon>Bacteria</taxon>
        <taxon>Pseudomonadati</taxon>
        <taxon>Bacteroidota</taxon>
        <taxon>Cytophagia</taxon>
        <taxon>Cytophagales</taxon>
        <taxon>Flammeovirgaceae</taxon>
        <taxon>Flammeovirga</taxon>
    </lineage>
</organism>
<proteinExistence type="predicted"/>
<gene>
    <name evidence="1" type="ORF">HHU12_28160</name>
</gene>
<sequence length="78" mass="9107">MYYRCIFKLEGTGLVQNFFFDLNEAPIQFTLFNKIYVLKSIEETHATLPESAIYYRHKKAYLIEGGERVPLKSGDLLL</sequence>
<evidence type="ECO:0000313" key="1">
    <source>
        <dbReference type="EMBL" id="NME71873.1"/>
    </source>
</evidence>
<dbReference type="EMBL" id="JABANE010000119">
    <property type="protein sequence ID" value="NME71873.1"/>
    <property type="molecule type" value="Genomic_DNA"/>
</dbReference>
<dbReference type="AlphaFoldDB" id="A0A7X9S027"/>
<reference evidence="1 2" key="1">
    <citation type="submission" date="2020-04" db="EMBL/GenBank/DDBJ databases">
        <title>Flammeovirga sp. SR4, a novel species isolated from seawater.</title>
        <authorList>
            <person name="Wang X."/>
        </authorList>
    </citation>
    <scope>NUCLEOTIDE SEQUENCE [LARGE SCALE GENOMIC DNA]</scope>
    <source>
        <strain evidence="1 2">ATCC 23126</strain>
    </source>
</reference>
<protein>
    <submittedName>
        <fullName evidence="1">Uncharacterized protein</fullName>
    </submittedName>
</protein>